<evidence type="ECO:0000256" key="3">
    <source>
        <dbReference type="ARBA" id="ARBA00022679"/>
    </source>
</evidence>
<name>A0A8J6YC61_9BACT</name>
<feature type="compositionally biased region" description="Acidic residues" evidence="9">
    <location>
        <begin position="50"/>
        <end position="68"/>
    </location>
</feature>
<evidence type="ECO:0000256" key="7">
    <source>
        <dbReference type="ARBA" id="ARBA00023125"/>
    </source>
</evidence>
<evidence type="ECO:0000256" key="4">
    <source>
        <dbReference type="ARBA" id="ARBA00022695"/>
    </source>
</evidence>
<keyword evidence="5" id="KW-0805">Transcription regulation</keyword>
<dbReference type="PRINTS" id="PR00045">
    <property type="entry name" value="SIGMA54FCT"/>
</dbReference>
<evidence type="ECO:0000256" key="2">
    <source>
        <dbReference type="ARBA" id="ARBA00022478"/>
    </source>
</evidence>
<dbReference type="Pfam" id="PF04552">
    <property type="entry name" value="Sigma54_DBD"/>
    <property type="match status" value="1"/>
</dbReference>
<dbReference type="GO" id="GO:0006352">
    <property type="term" value="P:DNA-templated transcription initiation"/>
    <property type="evidence" value="ECO:0007669"/>
    <property type="project" value="InterPro"/>
</dbReference>
<dbReference type="GO" id="GO:0001216">
    <property type="term" value="F:DNA-binding transcription activator activity"/>
    <property type="evidence" value="ECO:0007669"/>
    <property type="project" value="InterPro"/>
</dbReference>
<dbReference type="GO" id="GO:0003677">
    <property type="term" value="F:DNA binding"/>
    <property type="evidence" value="ECO:0007669"/>
    <property type="project" value="UniProtKB-KW"/>
</dbReference>
<keyword evidence="7" id="KW-0238">DNA-binding</keyword>
<dbReference type="InterPro" id="IPR007046">
    <property type="entry name" value="RNA_pol_sigma_54_core-bd"/>
</dbReference>
<dbReference type="InterPro" id="IPR038709">
    <property type="entry name" value="RpoN_core-bd_sf"/>
</dbReference>
<feature type="domain" description="RNA polymerase sigma factor 54 DNA-binding" evidence="10">
    <location>
        <begin position="341"/>
        <end position="499"/>
    </location>
</feature>
<dbReference type="GO" id="GO:0000428">
    <property type="term" value="C:DNA-directed RNA polymerase complex"/>
    <property type="evidence" value="ECO:0007669"/>
    <property type="project" value="UniProtKB-KW"/>
</dbReference>
<dbReference type="InterPro" id="IPR000394">
    <property type="entry name" value="RNA_pol_sigma_54"/>
</dbReference>
<keyword evidence="4" id="KW-0548">Nucleotidyltransferase</keyword>
<sequence>MALEQKLRLKLAQRLVMTPSLQQAIKLLQLSRLELEETLAQEILENPLLDVEESPEEVTPETEVENDPTAEGGAEQAPVEAAPEDDPLPSAEETYEDIDVEAFFADYLGNGRVEGPSMAAPSLEQDNRLENVVSASGGLSEHLQWQLHLLDVDPGIIDVCEFIIGNLDEDGFLRANDEEIIRGTGCDGARVVEALAVVRSLDPPGIAAASLQESLVAQLEHLMMDSVENGDEALLHQAHLVITEHWDELLHQKWEALANTLGYVELAEIKPVLDVIQGLELKPGRIFRQDNNQYIEPDVYVRKLEEEYTITLNDDGLPRLRINSRYQRMLEGKDLDPKANEFLRDKMRSAMWLMKSIDQRQRTIYKVAQSIVSFQKDFLDHGIEHLRPMVLRQVAEDIGMHESTISRVVSNKFMYTPRGLFPMKYFFHSGVDSARGENVSSMVVKERIRKVVEAEDPARPLSDSKIMRLLQKEGIRLARRTVAKYREEMMIPSSDKRKKVF</sequence>
<accession>A0A8J6YC61</accession>
<dbReference type="PROSITE" id="PS00718">
    <property type="entry name" value="SIGMA54_2"/>
    <property type="match status" value="1"/>
</dbReference>
<dbReference type="GO" id="GO:0016987">
    <property type="term" value="F:sigma factor activity"/>
    <property type="evidence" value="ECO:0007669"/>
    <property type="project" value="UniProtKB-KW"/>
</dbReference>
<dbReference type="AlphaFoldDB" id="A0A8J6YC61"/>
<gene>
    <name evidence="12" type="primary">rpoN</name>
    <name evidence="12" type="ORF">IFJ97_07700</name>
</gene>
<evidence type="ECO:0000256" key="9">
    <source>
        <dbReference type="SAM" id="MobiDB-lite"/>
    </source>
</evidence>
<keyword evidence="8" id="KW-0804">Transcription</keyword>
<comment type="similarity">
    <text evidence="1">Belongs to the sigma-54 factor family.</text>
</comment>
<dbReference type="Proteomes" id="UP000598633">
    <property type="component" value="Unassembled WGS sequence"/>
</dbReference>
<dbReference type="EMBL" id="JACXWA010000121">
    <property type="protein sequence ID" value="MBD3871225.1"/>
    <property type="molecule type" value="Genomic_DNA"/>
</dbReference>
<feature type="domain" description="RNA polymerase sigma factor 54 core-binding" evidence="11">
    <location>
        <begin position="129"/>
        <end position="326"/>
    </location>
</feature>
<dbReference type="PANTHER" id="PTHR32248">
    <property type="entry name" value="RNA POLYMERASE SIGMA-54 FACTOR"/>
    <property type="match status" value="1"/>
</dbReference>
<dbReference type="GO" id="GO:0016779">
    <property type="term" value="F:nucleotidyltransferase activity"/>
    <property type="evidence" value="ECO:0007669"/>
    <property type="project" value="UniProtKB-KW"/>
</dbReference>
<evidence type="ECO:0000313" key="12">
    <source>
        <dbReference type="EMBL" id="MBD3871225.1"/>
    </source>
</evidence>
<comment type="caution">
    <text evidence="12">The sequence shown here is derived from an EMBL/GenBank/DDBJ whole genome shotgun (WGS) entry which is preliminary data.</text>
</comment>
<dbReference type="PROSITE" id="PS00717">
    <property type="entry name" value="SIGMA54_1"/>
    <property type="match status" value="1"/>
</dbReference>
<evidence type="ECO:0000256" key="5">
    <source>
        <dbReference type="ARBA" id="ARBA00023015"/>
    </source>
</evidence>
<evidence type="ECO:0000256" key="8">
    <source>
        <dbReference type="ARBA" id="ARBA00023163"/>
    </source>
</evidence>
<evidence type="ECO:0000259" key="10">
    <source>
        <dbReference type="Pfam" id="PF04552"/>
    </source>
</evidence>
<dbReference type="InterPro" id="IPR007634">
    <property type="entry name" value="RNA_pol_sigma_54_DNA-bd"/>
</dbReference>
<feature type="region of interest" description="Disordered" evidence="9">
    <location>
        <begin position="46"/>
        <end position="90"/>
    </location>
</feature>
<reference evidence="12 13" key="1">
    <citation type="submission" date="2020-08" db="EMBL/GenBank/DDBJ databases">
        <title>Acidobacteriota in marine sediments use diverse sulfur dissimilation pathways.</title>
        <authorList>
            <person name="Wasmund K."/>
        </authorList>
    </citation>
    <scope>NUCLEOTIDE SEQUENCE [LARGE SCALE GENOMIC DNA]</scope>
    <source>
        <strain evidence="12">MAG AM3-A</strain>
    </source>
</reference>
<protein>
    <submittedName>
        <fullName evidence="12">RNA polymerase factor sigma-54</fullName>
    </submittedName>
</protein>
<proteinExistence type="inferred from homology"/>
<dbReference type="PIRSF" id="PIRSF000774">
    <property type="entry name" value="RpoN"/>
    <property type="match status" value="1"/>
</dbReference>
<dbReference type="Pfam" id="PF04963">
    <property type="entry name" value="Sigma54_CBD"/>
    <property type="match status" value="1"/>
</dbReference>
<dbReference type="PANTHER" id="PTHR32248:SF4">
    <property type="entry name" value="RNA POLYMERASE SIGMA-54 FACTOR"/>
    <property type="match status" value="1"/>
</dbReference>
<organism evidence="12 13">
    <name type="scientific">Candidatus Sulfomarinibacter kjeldsenii</name>
    <dbReference type="NCBI Taxonomy" id="2885994"/>
    <lineage>
        <taxon>Bacteria</taxon>
        <taxon>Pseudomonadati</taxon>
        <taxon>Acidobacteriota</taxon>
        <taxon>Thermoanaerobaculia</taxon>
        <taxon>Thermoanaerobaculales</taxon>
        <taxon>Candidatus Sulfomarinibacteraceae</taxon>
        <taxon>Candidatus Sulfomarinibacter</taxon>
    </lineage>
</organism>
<keyword evidence="3" id="KW-0808">Transferase</keyword>
<keyword evidence="6" id="KW-0731">Sigma factor</keyword>
<keyword evidence="2" id="KW-0240">DNA-directed RNA polymerase</keyword>
<dbReference type="PROSITE" id="PS50044">
    <property type="entry name" value="SIGMA54_3"/>
    <property type="match status" value="1"/>
</dbReference>
<evidence type="ECO:0000259" key="11">
    <source>
        <dbReference type="Pfam" id="PF04963"/>
    </source>
</evidence>
<dbReference type="Pfam" id="PF00309">
    <property type="entry name" value="Sigma54_AID"/>
    <property type="match status" value="1"/>
</dbReference>
<dbReference type="Gene3D" id="1.10.10.60">
    <property type="entry name" value="Homeodomain-like"/>
    <property type="match status" value="1"/>
</dbReference>
<evidence type="ECO:0000256" key="1">
    <source>
        <dbReference type="ARBA" id="ARBA00008798"/>
    </source>
</evidence>
<dbReference type="NCBIfam" id="TIGR02395">
    <property type="entry name" value="rpoN_sigma"/>
    <property type="match status" value="1"/>
</dbReference>
<evidence type="ECO:0000256" key="6">
    <source>
        <dbReference type="ARBA" id="ARBA00023082"/>
    </source>
</evidence>
<dbReference type="Gene3D" id="1.10.10.1330">
    <property type="entry name" value="RNA polymerase sigma-54 factor, core-binding domain"/>
    <property type="match status" value="1"/>
</dbReference>
<evidence type="ECO:0000313" key="13">
    <source>
        <dbReference type="Proteomes" id="UP000598633"/>
    </source>
</evidence>